<name>A0A1D7YMU4_9ACTN</name>
<dbReference type="SMART" id="SM00347">
    <property type="entry name" value="HTH_MARR"/>
    <property type="match status" value="1"/>
</dbReference>
<dbReference type="PANTHER" id="PTHR33164">
    <property type="entry name" value="TRANSCRIPTIONAL REGULATOR, MARR FAMILY"/>
    <property type="match status" value="1"/>
</dbReference>
<dbReference type="GO" id="GO:0003700">
    <property type="term" value="F:DNA-binding transcription factor activity"/>
    <property type="evidence" value="ECO:0007669"/>
    <property type="project" value="InterPro"/>
</dbReference>
<dbReference type="KEGG" id="spun:BFF78_41725"/>
<keyword evidence="3" id="KW-1185">Reference proteome</keyword>
<accession>A0A1D7YMU4</accession>
<dbReference type="AlphaFoldDB" id="A0A1D7YMU4"/>
<evidence type="ECO:0000259" key="1">
    <source>
        <dbReference type="PROSITE" id="PS50995"/>
    </source>
</evidence>
<protein>
    <recommendedName>
        <fullName evidence="1">HTH marR-type domain-containing protein</fullName>
    </recommendedName>
</protein>
<sequence length="159" mass="17092">MTADRSHFPRAAHDELRYLLLAAQREGSRRLGEALRPLGLTPAQAEVLDVLADHQPVTLAALGRLLVCEQGSPSRLVDSLVQRDLVSRVPHEQDKRAVLVELTPAGQALAAQLGEATGRLTAAMAEPLSAADIATLTGLLHTLLEGTDVAQTVRNRFPR</sequence>
<dbReference type="PRINTS" id="PR00598">
    <property type="entry name" value="HTHMARR"/>
</dbReference>
<dbReference type="GO" id="GO:0006950">
    <property type="term" value="P:response to stress"/>
    <property type="evidence" value="ECO:0007669"/>
    <property type="project" value="TreeGrafter"/>
</dbReference>
<dbReference type="InterPro" id="IPR000835">
    <property type="entry name" value="HTH_MarR-typ"/>
</dbReference>
<dbReference type="InterPro" id="IPR039422">
    <property type="entry name" value="MarR/SlyA-like"/>
</dbReference>
<proteinExistence type="predicted"/>
<dbReference type="PROSITE" id="PS50995">
    <property type="entry name" value="HTH_MARR_2"/>
    <property type="match status" value="1"/>
</dbReference>
<dbReference type="PANTHER" id="PTHR33164:SF87">
    <property type="entry name" value="MULTIPLE ANTIBIOTIC RESISTANCE PROTEIN MARR"/>
    <property type="match status" value="1"/>
</dbReference>
<dbReference type="InterPro" id="IPR036388">
    <property type="entry name" value="WH-like_DNA-bd_sf"/>
</dbReference>
<reference evidence="3" key="1">
    <citation type="submission" date="2016-09" db="EMBL/GenBank/DDBJ databases">
        <title>Streptomyces puniciscabiei strain:TW1S1 Genome sequencing and assembly.</title>
        <authorList>
            <person name="Kim M.-K."/>
            <person name="Kim S.B."/>
        </authorList>
    </citation>
    <scope>NUCLEOTIDE SEQUENCE [LARGE SCALE GENOMIC DNA]</scope>
    <source>
        <strain evidence="3">TW1S1</strain>
    </source>
</reference>
<dbReference type="RefSeq" id="WP_069783218.1">
    <property type="nucleotide sequence ID" value="NZ_CP017248.1"/>
</dbReference>
<evidence type="ECO:0000313" key="3">
    <source>
        <dbReference type="Proteomes" id="UP000094960"/>
    </source>
</evidence>
<evidence type="ECO:0000313" key="2">
    <source>
        <dbReference type="EMBL" id="AOR36709.1"/>
    </source>
</evidence>
<dbReference type="EMBL" id="CP017248">
    <property type="protein sequence ID" value="AOR36709.1"/>
    <property type="molecule type" value="Genomic_DNA"/>
</dbReference>
<feature type="domain" description="HTH marR-type" evidence="1">
    <location>
        <begin position="13"/>
        <end position="145"/>
    </location>
</feature>
<dbReference type="SUPFAM" id="SSF46785">
    <property type="entry name" value="Winged helix' DNA-binding domain"/>
    <property type="match status" value="1"/>
</dbReference>
<gene>
    <name evidence="2" type="ORF">BFF78_41725</name>
</gene>
<organism evidence="2 3">
    <name type="scientific">Streptomyces fodineus</name>
    <dbReference type="NCBI Taxonomy" id="1904616"/>
    <lineage>
        <taxon>Bacteria</taxon>
        <taxon>Bacillati</taxon>
        <taxon>Actinomycetota</taxon>
        <taxon>Actinomycetes</taxon>
        <taxon>Kitasatosporales</taxon>
        <taxon>Streptomycetaceae</taxon>
        <taxon>Streptomyces</taxon>
    </lineage>
</organism>
<dbReference type="Proteomes" id="UP000094960">
    <property type="component" value="Chromosome"/>
</dbReference>
<dbReference type="InterPro" id="IPR036390">
    <property type="entry name" value="WH_DNA-bd_sf"/>
</dbReference>
<dbReference type="Gene3D" id="1.10.10.10">
    <property type="entry name" value="Winged helix-like DNA-binding domain superfamily/Winged helix DNA-binding domain"/>
    <property type="match status" value="1"/>
</dbReference>
<dbReference type="Pfam" id="PF13463">
    <property type="entry name" value="HTH_27"/>
    <property type="match status" value="1"/>
</dbReference>